<sequence length="196" mass="22453">MGALKEKNAQFKKFDIHLAYKQKYSQKMALNPEFLSYIADHWLTHKELFFGAWKKHIRVSTGDSAKVYEKTILAVQNQQYTISLRISMDKQTIAHNLKPKNVLGTELVDLDSMMQETIKAYFGTFLELADFQKKSSIENMVKLTKEPQQVLINPSVQTTKGRPSNSKNVSKSSTKVILSHDEIPKSKPKDVEYAKN</sequence>
<gene>
    <name evidence="2" type="ORF">BB559_004046</name>
</gene>
<dbReference type="Proteomes" id="UP000245699">
    <property type="component" value="Unassembled WGS sequence"/>
</dbReference>
<evidence type="ECO:0000313" key="3">
    <source>
        <dbReference type="Proteomes" id="UP000245699"/>
    </source>
</evidence>
<proteinExistence type="predicted"/>
<comment type="caution">
    <text evidence="2">The sequence shown here is derived from an EMBL/GenBank/DDBJ whole genome shotgun (WGS) entry which is preliminary data.</text>
</comment>
<keyword evidence="3" id="KW-1185">Reference proteome</keyword>
<evidence type="ECO:0000256" key="1">
    <source>
        <dbReference type="SAM" id="MobiDB-lite"/>
    </source>
</evidence>
<feature type="region of interest" description="Disordered" evidence="1">
    <location>
        <begin position="153"/>
        <end position="196"/>
    </location>
</feature>
<evidence type="ECO:0000313" key="2">
    <source>
        <dbReference type="EMBL" id="PVU91642.1"/>
    </source>
</evidence>
<accession>A0A2T9YH19</accession>
<dbReference type="AlphaFoldDB" id="A0A2T9YH19"/>
<name>A0A2T9YH19_9FUNG</name>
<feature type="compositionally biased region" description="Polar residues" evidence="1">
    <location>
        <begin position="153"/>
        <end position="163"/>
    </location>
</feature>
<protein>
    <submittedName>
        <fullName evidence="2">Uncharacterized protein</fullName>
    </submittedName>
</protein>
<organism evidence="2 3">
    <name type="scientific">Furculomyces boomerangus</name>
    <dbReference type="NCBI Taxonomy" id="61424"/>
    <lineage>
        <taxon>Eukaryota</taxon>
        <taxon>Fungi</taxon>
        <taxon>Fungi incertae sedis</taxon>
        <taxon>Zoopagomycota</taxon>
        <taxon>Kickxellomycotina</taxon>
        <taxon>Harpellomycetes</taxon>
        <taxon>Harpellales</taxon>
        <taxon>Harpellaceae</taxon>
        <taxon>Furculomyces</taxon>
    </lineage>
</organism>
<dbReference type="EMBL" id="MBFT01000403">
    <property type="protein sequence ID" value="PVU91642.1"/>
    <property type="molecule type" value="Genomic_DNA"/>
</dbReference>
<feature type="compositionally biased region" description="Basic and acidic residues" evidence="1">
    <location>
        <begin position="178"/>
        <end position="196"/>
    </location>
</feature>
<reference evidence="2 3" key="1">
    <citation type="journal article" date="2018" name="MBio">
        <title>Comparative Genomics Reveals the Core Gene Toolbox for the Fungus-Insect Symbiosis.</title>
        <authorList>
            <person name="Wang Y."/>
            <person name="Stata M."/>
            <person name="Wang W."/>
            <person name="Stajich J.E."/>
            <person name="White M.M."/>
            <person name="Moncalvo J.M."/>
        </authorList>
    </citation>
    <scope>NUCLEOTIDE SEQUENCE [LARGE SCALE GENOMIC DNA]</scope>
    <source>
        <strain evidence="2 3">AUS-77-4</strain>
    </source>
</reference>
<feature type="compositionally biased region" description="Low complexity" evidence="1">
    <location>
        <begin position="164"/>
        <end position="176"/>
    </location>
</feature>